<evidence type="ECO:0000259" key="4">
    <source>
        <dbReference type="PROSITE" id="PS50048"/>
    </source>
</evidence>
<evidence type="ECO:0000256" key="1">
    <source>
        <dbReference type="ARBA" id="ARBA00004123"/>
    </source>
</evidence>
<dbReference type="EMBL" id="JAGPYM010000006">
    <property type="protein sequence ID" value="KAH6893191.1"/>
    <property type="molecule type" value="Genomic_DNA"/>
</dbReference>
<dbReference type="GO" id="GO:0000981">
    <property type="term" value="F:DNA-binding transcription factor activity, RNA polymerase II-specific"/>
    <property type="evidence" value="ECO:0007669"/>
    <property type="project" value="InterPro"/>
</dbReference>
<dbReference type="InterPro" id="IPR036864">
    <property type="entry name" value="Zn2-C6_fun-type_DNA-bd_sf"/>
</dbReference>
<reference evidence="5 6" key="1">
    <citation type="journal article" date="2021" name="Nat. Commun.">
        <title>Genetic determinants of endophytism in the Arabidopsis root mycobiome.</title>
        <authorList>
            <person name="Mesny F."/>
            <person name="Miyauchi S."/>
            <person name="Thiergart T."/>
            <person name="Pickel B."/>
            <person name="Atanasova L."/>
            <person name="Karlsson M."/>
            <person name="Huettel B."/>
            <person name="Barry K.W."/>
            <person name="Haridas S."/>
            <person name="Chen C."/>
            <person name="Bauer D."/>
            <person name="Andreopoulos W."/>
            <person name="Pangilinan J."/>
            <person name="LaButti K."/>
            <person name="Riley R."/>
            <person name="Lipzen A."/>
            <person name="Clum A."/>
            <person name="Drula E."/>
            <person name="Henrissat B."/>
            <person name="Kohler A."/>
            <person name="Grigoriev I.V."/>
            <person name="Martin F.M."/>
            <person name="Hacquard S."/>
        </authorList>
    </citation>
    <scope>NUCLEOTIDE SEQUENCE [LARGE SCALE GENOMIC DNA]</scope>
    <source>
        <strain evidence="5 6">MPI-CAGE-CH-0241</strain>
    </source>
</reference>
<protein>
    <recommendedName>
        <fullName evidence="4">Zn(2)-C6 fungal-type domain-containing protein</fullName>
    </recommendedName>
</protein>
<dbReference type="PROSITE" id="PS00463">
    <property type="entry name" value="ZN2_CY6_FUNGAL_1"/>
    <property type="match status" value="1"/>
</dbReference>
<dbReference type="PANTHER" id="PTHR37534:SF17">
    <property type="entry name" value="ZN(2)-C6 FUNGAL-TYPE DOMAIN-CONTAINING PROTEIN"/>
    <property type="match status" value="1"/>
</dbReference>
<proteinExistence type="predicted"/>
<dbReference type="GO" id="GO:0045944">
    <property type="term" value="P:positive regulation of transcription by RNA polymerase II"/>
    <property type="evidence" value="ECO:0007669"/>
    <property type="project" value="TreeGrafter"/>
</dbReference>
<dbReference type="AlphaFoldDB" id="A0A9P9AUU0"/>
<dbReference type="SUPFAM" id="SSF57701">
    <property type="entry name" value="Zn2/Cys6 DNA-binding domain"/>
    <property type="match status" value="1"/>
</dbReference>
<sequence>MVPDQPRQTGRPKRPKIKGCYECSRRRIDCDREEPSCQKCRAKNIKCSGLGIRYRFNQGVASRGKLTGKTLPVLDEQPQDPSVLNRKATPPVQDDDSDETETEESIRQSNLVPSPSQEHVSSGKLVESDYASLIEVGLDHIDAGTRFFLQYFSDHIAQVTAIINLGFNGYRDLVLPRAETDPLVRQAIVVVAEQHLFLQCGNTKLERSETYESLLRDLIARSNECPPHQDESAMTALLLLHLREMISGSDGFKHIYGSLRTVLNLAGHSLENLTSQFGEFIKIQILRLCLFGETLMDEMNGTEYLRARGRSCLDFLEWGLRFHPELQHLIDQLFELLALACDIYAHRAKYNPPSCQTVCQVERFKCVLEEVDPYTDIVGRHVLTWAYFVVAAESSTPDHREFFLGKLTSLHRKTGCWNVMKAVDQIQEIWAAESSVRWTSLLGRPGQALIM</sequence>
<gene>
    <name evidence="5" type="ORF">B0T10DRAFT_559192</name>
</gene>
<name>A0A9P9AUU0_9HYPO</name>
<comment type="caution">
    <text evidence="5">The sequence shown here is derived from an EMBL/GenBank/DDBJ whole genome shotgun (WGS) entry which is preliminary data.</text>
</comment>
<dbReference type="GO" id="GO:0000976">
    <property type="term" value="F:transcription cis-regulatory region binding"/>
    <property type="evidence" value="ECO:0007669"/>
    <property type="project" value="TreeGrafter"/>
</dbReference>
<dbReference type="SMART" id="SM00066">
    <property type="entry name" value="GAL4"/>
    <property type="match status" value="1"/>
</dbReference>
<dbReference type="OrthoDB" id="5386330at2759"/>
<keyword evidence="6" id="KW-1185">Reference proteome</keyword>
<dbReference type="PANTHER" id="PTHR37534">
    <property type="entry name" value="TRANSCRIPTIONAL ACTIVATOR PROTEIN UGA3"/>
    <property type="match status" value="1"/>
</dbReference>
<dbReference type="Pfam" id="PF11951">
    <property type="entry name" value="Fungal_trans_2"/>
    <property type="match status" value="2"/>
</dbReference>
<feature type="region of interest" description="Disordered" evidence="3">
    <location>
        <begin position="69"/>
        <end position="123"/>
    </location>
</feature>
<dbReference type="GO" id="GO:0005634">
    <property type="term" value="C:nucleus"/>
    <property type="evidence" value="ECO:0007669"/>
    <property type="project" value="UniProtKB-SubCell"/>
</dbReference>
<dbReference type="InterPro" id="IPR021858">
    <property type="entry name" value="Fun_TF"/>
</dbReference>
<feature type="domain" description="Zn(2)-C6 fungal-type" evidence="4">
    <location>
        <begin position="19"/>
        <end position="48"/>
    </location>
</feature>
<evidence type="ECO:0000313" key="6">
    <source>
        <dbReference type="Proteomes" id="UP000777438"/>
    </source>
</evidence>
<evidence type="ECO:0000256" key="3">
    <source>
        <dbReference type="SAM" id="MobiDB-lite"/>
    </source>
</evidence>
<dbReference type="CDD" id="cd00067">
    <property type="entry name" value="GAL4"/>
    <property type="match status" value="1"/>
</dbReference>
<dbReference type="PROSITE" id="PS50048">
    <property type="entry name" value="ZN2_CY6_FUNGAL_2"/>
    <property type="match status" value="1"/>
</dbReference>
<comment type="subcellular location">
    <subcellularLocation>
        <location evidence="1">Nucleus</location>
    </subcellularLocation>
</comment>
<evidence type="ECO:0000313" key="5">
    <source>
        <dbReference type="EMBL" id="KAH6893191.1"/>
    </source>
</evidence>
<feature type="compositionally biased region" description="Acidic residues" evidence="3">
    <location>
        <begin position="93"/>
        <end position="103"/>
    </location>
</feature>
<dbReference type="Proteomes" id="UP000777438">
    <property type="component" value="Unassembled WGS sequence"/>
</dbReference>
<evidence type="ECO:0000256" key="2">
    <source>
        <dbReference type="ARBA" id="ARBA00023242"/>
    </source>
</evidence>
<organism evidence="5 6">
    <name type="scientific">Thelonectria olida</name>
    <dbReference type="NCBI Taxonomy" id="1576542"/>
    <lineage>
        <taxon>Eukaryota</taxon>
        <taxon>Fungi</taxon>
        <taxon>Dikarya</taxon>
        <taxon>Ascomycota</taxon>
        <taxon>Pezizomycotina</taxon>
        <taxon>Sordariomycetes</taxon>
        <taxon>Hypocreomycetidae</taxon>
        <taxon>Hypocreales</taxon>
        <taxon>Nectriaceae</taxon>
        <taxon>Thelonectria</taxon>
    </lineage>
</organism>
<dbReference type="Gene3D" id="4.10.240.10">
    <property type="entry name" value="Zn(2)-C6 fungal-type DNA-binding domain"/>
    <property type="match status" value="1"/>
</dbReference>
<feature type="compositionally biased region" description="Polar residues" evidence="3">
    <location>
        <begin position="107"/>
        <end position="120"/>
    </location>
</feature>
<dbReference type="InterPro" id="IPR001138">
    <property type="entry name" value="Zn2Cys6_DnaBD"/>
</dbReference>
<keyword evidence="2" id="KW-0539">Nucleus</keyword>
<accession>A0A9P9AUU0</accession>
<dbReference type="Pfam" id="PF00172">
    <property type="entry name" value="Zn_clus"/>
    <property type="match status" value="1"/>
</dbReference>
<dbReference type="GO" id="GO:0008270">
    <property type="term" value="F:zinc ion binding"/>
    <property type="evidence" value="ECO:0007669"/>
    <property type="project" value="InterPro"/>
</dbReference>